<dbReference type="Proteomes" id="UP001152803">
    <property type="component" value="Unassembled WGS sequence"/>
</dbReference>
<feature type="domain" description="Arrestin C-terminal-like" evidence="6">
    <location>
        <begin position="193"/>
        <end position="351"/>
    </location>
</feature>
<dbReference type="InterPro" id="IPR011022">
    <property type="entry name" value="Arrestin_C-like"/>
</dbReference>
<comment type="similarity">
    <text evidence="1">Belongs to the arrestin family.</text>
</comment>
<dbReference type="InterPro" id="IPR014753">
    <property type="entry name" value="Arrestin_N"/>
</dbReference>
<evidence type="ECO:0000313" key="8">
    <source>
        <dbReference type="Proteomes" id="UP001152803"/>
    </source>
</evidence>
<dbReference type="PROSITE" id="PS00295">
    <property type="entry name" value="ARRESTINS"/>
    <property type="match status" value="1"/>
</dbReference>
<evidence type="ECO:0000256" key="1">
    <source>
        <dbReference type="ARBA" id="ARBA00005298"/>
    </source>
</evidence>
<dbReference type="PANTHER" id="PTHR11792">
    <property type="entry name" value="ARRESTIN"/>
    <property type="match status" value="1"/>
</dbReference>
<dbReference type="InterPro" id="IPR017864">
    <property type="entry name" value="Arrestin_CS"/>
</dbReference>
<feature type="compositionally biased region" description="Basic and acidic residues" evidence="5">
    <location>
        <begin position="367"/>
        <end position="380"/>
    </location>
</feature>
<protein>
    <recommendedName>
        <fullName evidence="2">S-arrestin</fullName>
    </recommendedName>
    <alternativeName>
        <fullName evidence="4">Retinal S-antigen</fullName>
    </alternativeName>
    <alternativeName>
        <fullName evidence="3">Rod photoreceptor arrestin</fullName>
    </alternativeName>
</protein>
<dbReference type="GO" id="GO:0001750">
    <property type="term" value="C:photoreceptor outer segment"/>
    <property type="evidence" value="ECO:0007669"/>
    <property type="project" value="TreeGrafter"/>
</dbReference>
<proteinExistence type="inferred from homology"/>
<evidence type="ECO:0000313" key="7">
    <source>
        <dbReference type="EMBL" id="KAJ8274359.1"/>
    </source>
</evidence>
<dbReference type="SMART" id="SM01017">
    <property type="entry name" value="Arrestin_C"/>
    <property type="match status" value="1"/>
</dbReference>
<dbReference type="PRINTS" id="PR00309">
    <property type="entry name" value="ARRESTIN"/>
</dbReference>
<dbReference type="GO" id="GO:0007165">
    <property type="term" value="P:signal transduction"/>
    <property type="evidence" value="ECO:0007669"/>
    <property type="project" value="InterPro"/>
</dbReference>
<evidence type="ECO:0000256" key="5">
    <source>
        <dbReference type="SAM" id="MobiDB-lite"/>
    </source>
</evidence>
<organism evidence="7 8">
    <name type="scientific">Conger conger</name>
    <name type="common">Conger eel</name>
    <name type="synonym">Muraena conger</name>
    <dbReference type="NCBI Taxonomy" id="82655"/>
    <lineage>
        <taxon>Eukaryota</taxon>
        <taxon>Metazoa</taxon>
        <taxon>Chordata</taxon>
        <taxon>Craniata</taxon>
        <taxon>Vertebrata</taxon>
        <taxon>Euteleostomi</taxon>
        <taxon>Actinopterygii</taxon>
        <taxon>Neopterygii</taxon>
        <taxon>Teleostei</taxon>
        <taxon>Anguilliformes</taxon>
        <taxon>Congridae</taxon>
        <taxon>Conger</taxon>
    </lineage>
</organism>
<dbReference type="InterPro" id="IPR000698">
    <property type="entry name" value="Arrestin"/>
</dbReference>
<dbReference type="GO" id="GO:0001917">
    <property type="term" value="C:photoreceptor inner segment"/>
    <property type="evidence" value="ECO:0007669"/>
    <property type="project" value="TreeGrafter"/>
</dbReference>
<keyword evidence="8" id="KW-1185">Reference proteome</keyword>
<comment type="caution">
    <text evidence="7">The sequence shown here is derived from an EMBL/GenBank/DDBJ whole genome shotgun (WGS) entry which is preliminary data.</text>
</comment>
<dbReference type="AlphaFoldDB" id="A0A9Q1DKT6"/>
<name>A0A9Q1DKT6_CONCO</name>
<dbReference type="PANTHER" id="PTHR11792:SF15">
    <property type="entry name" value="S-ARRESTIN"/>
    <property type="match status" value="1"/>
</dbReference>
<gene>
    <name evidence="7" type="ORF">COCON_G00089840</name>
</gene>
<dbReference type="GO" id="GO:0007399">
    <property type="term" value="P:nervous system development"/>
    <property type="evidence" value="ECO:0007669"/>
    <property type="project" value="UniProtKB-ARBA"/>
</dbReference>
<evidence type="ECO:0000256" key="4">
    <source>
        <dbReference type="ARBA" id="ARBA00042071"/>
    </source>
</evidence>
<feature type="region of interest" description="Disordered" evidence="5">
    <location>
        <begin position="367"/>
        <end position="390"/>
    </location>
</feature>
<dbReference type="GO" id="GO:0001664">
    <property type="term" value="F:G protein-coupled receptor binding"/>
    <property type="evidence" value="ECO:0007669"/>
    <property type="project" value="TreeGrafter"/>
</dbReference>
<dbReference type="Pfam" id="PF00339">
    <property type="entry name" value="Arrestin_N"/>
    <property type="match status" value="1"/>
</dbReference>
<dbReference type="InterPro" id="IPR014756">
    <property type="entry name" value="Ig_E-set"/>
</dbReference>
<dbReference type="FunFam" id="2.60.40.840:FF:000002">
    <property type="entry name" value="Arrestin 3"/>
    <property type="match status" value="1"/>
</dbReference>
<evidence type="ECO:0000256" key="2">
    <source>
        <dbReference type="ARBA" id="ARBA00040206"/>
    </source>
</evidence>
<accession>A0A9Q1DKT6</accession>
<dbReference type="InterPro" id="IPR014752">
    <property type="entry name" value="Arrestin-like_C"/>
</dbReference>
<dbReference type="FunFam" id="2.60.40.640:FF:000011">
    <property type="entry name" value="S-arrestin isoform X2"/>
    <property type="match status" value="1"/>
</dbReference>
<reference evidence="7" key="1">
    <citation type="journal article" date="2023" name="Science">
        <title>Genome structures resolve the early diversification of teleost fishes.</title>
        <authorList>
            <person name="Parey E."/>
            <person name="Louis A."/>
            <person name="Montfort J."/>
            <person name="Bouchez O."/>
            <person name="Roques C."/>
            <person name="Iampietro C."/>
            <person name="Lluch J."/>
            <person name="Castinel A."/>
            <person name="Donnadieu C."/>
            <person name="Desvignes T."/>
            <person name="Floi Bucao C."/>
            <person name="Jouanno E."/>
            <person name="Wen M."/>
            <person name="Mejri S."/>
            <person name="Dirks R."/>
            <person name="Jansen H."/>
            <person name="Henkel C."/>
            <person name="Chen W.J."/>
            <person name="Zahm M."/>
            <person name="Cabau C."/>
            <person name="Klopp C."/>
            <person name="Thompson A.W."/>
            <person name="Robinson-Rechavi M."/>
            <person name="Braasch I."/>
            <person name="Lecointre G."/>
            <person name="Bobe J."/>
            <person name="Postlethwait J.H."/>
            <person name="Berthelot C."/>
            <person name="Roest Crollius H."/>
            <person name="Guiguen Y."/>
        </authorList>
    </citation>
    <scope>NUCLEOTIDE SEQUENCE</scope>
    <source>
        <strain evidence="7">Concon-B</strain>
    </source>
</reference>
<dbReference type="InterPro" id="IPR011021">
    <property type="entry name" value="Arrestin-like_N"/>
</dbReference>
<dbReference type="Gene3D" id="2.60.40.640">
    <property type="match status" value="1"/>
</dbReference>
<evidence type="ECO:0000256" key="3">
    <source>
        <dbReference type="ARBA" id="ARBA00041305"/>
    </source>
</evidence>
<dbReference type="Gene3D" id="2.60.40.840">
    <property type="match status" value="1"/>
</dbReference>
<evidence type="ECO:0000259" key="6">
    <source>
        <dbReference type="SMART" id="SM01017"/>
    </source>
</evidence>
<dbReference type="GO" id="GO:0002031">
    <property type="term" value="P:G protein-coupled receptor internalization"/>
    <property type="evidence" value="ECO:0007669"/>
    <property type="project" value="TreeGrafter"/>
</dbReference>
<dbReference type="SUPFAM" id="SSF81296">
    <property type="entry name" value="E set domains"/>
    <property type="match status" value="2"/>
</dbReference>
<dbReference type="Pfam" id="PF02752">
    <property type="entry name" value="Arrestin_C"/>
    <property type="match status" value="1"/>
</dbReference>
<dbReference type="OrthoDB" id="298939at2759"/>
<dbReference type="EMBL" id="JAFJMO010000006">
    <property type="protein sequence ID" value="KAJ8274359.1"/>
    <property type="molecule type" value="Genomic_DNA"/>
</dbReference>
<sequence>MSPKQIVFKKLCRDKSVGVYMGRRDFVDHVDFVDPVDGVVLVDPTQLKDKKAYVTLSCTFRYGPEDADVIGLKFWREIYQRTHQVYPPLLDREKSTHTKTQEKLLHKLGVNAYPFFFELPDNLPCSVALQPALTDVDKHCAVEFEVKAFSAKNQDEKPQKRSTVKMMIRKVQHAPDQSGPAPSLQTAYDFVMSEKPLLVEASLDKQLYYHGENIDVHLSITNDSSRTVKGVTVLVEQVANVVLFYNDSYTEPVAMEQFSDTVASGDKLDKVYTILPLLANNRDKKGIALDGKLKYEDTNLASTSIVKEGVLKEVIGILVCYRLVVKLKTSGLVASSEVRAELPFQLMHPKPETGVGDDGEEVCDELKHCSMKQETDKAEGEEGNASPAEG</sequence>